<proteinExistence type="predicted"/>
<dbReference type="InterPro" id="IPR057302">
    <property type="entry name" value="Rrp5_S1"/>
</dbReference>
<feature type="compositionally biased region" description="Basic residues" evidence="4">
    <location>
        <begin position="1146"/>
        <end position="1157"/>
    </location>
</feature>
<feature type="compositionally biased region" description="Basic and acidic residues" evidence="4">
    <location>
        <begin position="1223"/>
        <end position="1243"/>
    </location>
</feature>
<dbReference type="Pfam" id="PF00575">
    <property type="entry name" value="S1"/>
    <property type="match status" value="2"/>
</dbReference>
<dbReference type="CDD" id="cd05693">
    <property type="entry name" value="S1_Rrp5_repeat_hs1_sc1"/>
    <property type="match status" value="1"/>
</dbReference>
<feature type="compositionally biased region" description="Basic and acidic residues" evidence="4">
    <location>
        <begin position="1158"/>
        <end position="1173"/>
    </location>
</feature>
<feature type="compositionally biased region" description="Basic residues" evidence="4">
    <location>
        <begin position="1089"/>
        <end position="1099"/>
    </location>
</feature>
<evidence type="ECO:0000256" key="3">
    <source>
        <dbReference type="ARBA" id="ARBA00023242"/>
    </source>
</evidence>
<evidence type="ECO:0000259" key="5">
    <source>
        <dbReference type="PROSITE" id="PS50126"/>
    </source>
</evidence>
<feature type="domain" description="S1 motif" evidence="5">
    <location>
        <begin position="484"/>
        <end position="553"/>
    </location>
</feature>
<feature type="region of interest" description="Disordered" evidence="4">
    <location>
        <begin position="1077"/>
        <end position="1325"/>
    </location>
</feature>
<comment type="caution">
    <text evidence="6">The sequence shown here is derived from an EMBL/GenBank/DDBJ whole genome shotgun (WGS) entry which is preliminary data.</text>
</comment>
<feature type="domain" description="S1 motif" evidence="5">
    <location>
        <begin position="668"/>
        <end position="737"/>
    </location>
</feature>
<dbReference type="SUPFAM" id="SSF50249">
    <property type="entry name" value="Nucleic acid-binding proteins"/>
    <property type="match status" value="6"/>
</dbReference>
<protein>
    <recommendedName>
        <fullName evidence="5">S1 motif domain-containing protein</fullName>
    </recommendedName>
</protein>
<evidence type="ECO:0000256" key="2">
    <source>
        <dbReference type="ARBA" id="ARBA00022737"/>
    </source>
</evidence>
<keyword evidence="7" id="KW-1185">Reference proteome</keyword>
<dbReference type="PROSITE" id="PS50126">
    <property type="entry name" value="S1"/>
    <property type="match status" value="5"/>
</dbReference>
<dbReference type="Pfam" id="PF23459">
    <property type="entry name" value="S1_RRP5"/>
    <property type="match status" value="3"/>
</dbReference>
<dbReference type="FunFam" id="2.40.50.140:FF:000200">
    <property type="entry name" value="Programmed cell death 11"/>
    <property type="match status" value="1"/>
</dbReference>
<dbReference type="EMBL" id="WNYA01000011">
    <property type="protein sequence ID" value="KAG8551641.1"/>
    <property type="molecule type" value="Genomic_DNA"/>
</dbReference>
<keyword evidence="3" id="KW-0539">Nucleus</keyword>
<dbReference type="FunFam" id="2.40.50.140:FF:000148">
    <property type="entry name" value="protein RRP5 homolog isoform X1"/>
    <property type="match status" value="1"/>
</dbReference>
<keyword evidence="2" id="KW-0677">Repeat</keyword>
<feature type="compositionally biased region" description="Basic residues" evidence="4">
    <location>
        <begin position="1200"/>
        <end position="1210"/>
    </location>
</feature>
<dbReference type="Proteomes" id="UP000824782">
    <property type="component" value="Unassembled WGS sequence"/>
</dbReference>
<dbReference type="InterPro" id="IPR048059">
    <property type="entry name" value="Rrp5_S1_rpt_hs1_sc1"/>
</dbReference>
<feature type="domain" description="S1 motif" evidence="5">
    <location>
        <begin position="30"/>
        <end position="118"/>
    </location>
</feature>
<evidence type="ECO:0000256" key="4">
    <source>
        <dbReference type="SAM" id="MobiDB-lite"/>
    </source>
</evidence>
<dbReference type="CDD" id="cd05697">
    <property type="entry name" value="S1_Rrp5_repeat_hs5"/>
    <property type="match status" value="1"/>
</dbReference>
<feature type="domain" description="S1 motif" evidence="5">
    <location>
        <begin position="395"/>
        <end position="464"/>
    </location>
</feature>
<organism evidence="6 7">
    <name type="scientific">Engystomops pustulosus</name>
    <name type="common">Tungara frog</name>
    <name type="synonym">Physalaemus pustulosus</name>
    <dbReference type="NCBI Taxonomy" id="76066"/>
    <lineage>
        <taxon>Eukaryota</taxon>
        <taxon>Metazoa</taxon>
        <taxon>Chordata</taxon>
        <taxon>Craniata</taxon>
        <taxon>Vertebrata</taxon>
        <taxon>Euteleostomi</taxon>
        <taxon>Amphibia</taxon>
        <taxon>Batrachia</taxon>
        <taxon>Anura</taxon>
        <taxon>Neobatrachia</taxon>
        <taxon>Hyloidea</taxon>
        <taxon>Leptodactylidae</taxon>
        <taxon>Leiuperinae</taxon>
        <taxon>Engystomops</taxon>
    </lineage>
</organism>
<dbReference type="Gene3D" id="2.40.50.140">
    <property type="entry name" value="Nucleic acid-binding proteins"/>
    <property type="match status" value="5"/>
</dbReference>
<reference evidence="6" key="1">
    <citation type="thesis" date="2020" institute="ProQuest LLC" country="789 East Eisenhower Parkway, Ann Arbor, MI, USA">
        <title>Comparative Genomics and Chromosome Evolution.</title>
        <authorList>
            <person name="Mudd A.B."/>
        </authorList>
    </citation>
    <scope>NUCLEOTIDE SEQUENCE</scope>
    <source>
        <strain evidence="6">237g6f4</strain>
        <tissue evidence="6">Blood</tissue>
    </source>
</reference>
<feature type="compositionally biased region" description="Basic residues" evidence="4">
    <location>
        <begin position="1258"/>
        <end position="1269"/>
    </location>
</feature>
<evidence type="ECO:0000313" key="6">
    <source>
        <dbReference type="EMBL" id="KAG8551640.1"/>
    </source>
</evidence>
<accession>A0AAV6ZWP3</accession>
<feature type="non-terminal residue" evidence="6">
    <location>
        <position position="1325"/>
    </location>
</feature>
<dbReference type="GO" id="GO:0006364">
    <property type="term" value="P:rRNA processing"/>
    <property type="evidence" value="ECO:0007669"/>
    <property type="project" value="InterPro"/>
</dbReference>
<evidence type="ECO:0000256" key="1">
    <source>
        <dbReference type="ARBA" id="ARBA00004123"/>
    </source>
</evidence>
<dbReference type="PANTHER" id="PTHR23270:SF10">
    <property type="entry name" value="PROTEIN RRP5 HOMOLOG"/>
    <property type="match status" value="1"/>
</dbReference>
<dbReference type="InterPro" id="IPR045209">
    <property type="entry name" value="Rrp5"/>
</dbReference>
<gene>
    <name evidence="6" type="ORF">GDO81_004193</name>
</gene>
<dbReference type="SMART" id="SM00316">
    <property type="entry name" value="S1"/>
    <property type="match status" value="8"/>
</dbReference>
<dbReference type="InterPro" id="IPR012340">
    <property type="entry name" value="NA-bd_OB-fold"/>
</dbReference>
<comment type="subcellular location">
    <subcellularLocation>
        <location evidence="1">Nucleus</location>
    </subcellularLocation>
</comment>
<dbReference type="FunFam" id="2.40.50.140:FF:000103">
    <property type="entry name" value="protein RRP5 homolog"/>
    <property type="match status" value="2"/>
</dbReference>
<dbReference type="InterPro" id="IPR003029">
    <property type="entry name" value="S1_domain"/>
</dbReference>
<name>A0AAV6ZWP3_ENGPU</name>
<dbReference type="PANTHER" id="PTHR23270">
    <property type="entry name" value="PROGRAMMED CELL DEATH PROTEIN 11 PRE-RRNA PROCESSING PROTEIN RRP5"/>
    <property type="match status" value="1"/>
</dbReference>
<feature type="domain" description="S1 motif" evidence="5">
    <location>
        <begin position="134"/>
        <end position="204"/>
    </location>
</feature>
<sequence length="1325" mass="148383">MRNQRLHNLKRAFCQAAPIELLCFGNIHEGMLFLGCVKEAREFELVVSLPYGLIGFVQATCICEAYTELLKEQVEKDKLLDSLSPLSELYSPGMLVRCTVLSLGRLSTNRQSIQLSLNPKLVNSELSASTLQKGMFLCGCVSSIEDHGYLVDIGIAGTYAFLPNEKAKVYLDQTNKASLQVGQYLNCVIDHKEKGGQTVRLSITQSDVGNAIATEDQKWTMNYLLPGLVVKAQIQKIFSDHIALSFLSSCTGVVDFLHMESRKSDCYKTDQIVKACILWVDQPLKTVRLTLLKNFLKPGWPLKQLWSDWVGTIHDSCTVTSLHEKAGVVFNLDGETLGFSSLVPLRGLQSKKFKEGSVHKGRVMTFSQMDQILRLSFQKDLVEAGDFRIEDVQVGQILKGTVSRLMPAGVIVNFPGKIDGLVPKLHLADVTLNHPEKIYTLGKTVKCRVLSVDTSTQKMILTRKEMMINSTLPIITSYQDATPGMISHGFICSVKPYGCVIRFYNDVQGLVRKDQLSNEDVLSPEEVFFQGQVVKVRVLECNPNKETMLLSLKDLGEGETSESAVAGTRYYGKIFDVKILSKTNDGLNVLILPEKVSAFLPQPHLSDNISNCELLWHCLKEGDKLTEVTALKISDNCEVTTKLTRKPSFITFIKKRPPVEDFSKVKSGMLFPGSVKMITSHGVFVELPYGLIGLAPIMDAVEKRTVNADVQFQIGQTVVARVTSVDPKLKRCLLSLKLHECITENSIAESSTRLSHCLDEVQLSRSLLSRHEDKVDGTSLCSLAAKMRLTLVVEKMEANGLVHFCVGQIPGAQTITAAQHTNSEKSFVEGEKVEVVVLHVDLLKSHVHVSVDETIVSKTEFKVEKGSPYKAVTQHLTKEFAIVSVNGLLVAIPRSSHYNNALLDSHNWLGEEIWVQITRVSPDEHNLHLGVKVTTDEGNISQKSRRKQEKPKTNLIVKIPKGTVTLVSNTEVWVSLDDVGLIDASQTTQNVKVGDFPTSNLELKQSVTCRVIKTSKRKKKSKAIAEQNNKNSVLELTLFPRFLNSEVKLPEVKNHLPGETATCYFKVPMKKIVDEDSGAEVGVQEDKPSRKRRKRNKRKKAEDKVVKVNGQENKPKDNKKKQNVSTKKMVEDSGAKVKGQEDEPSRKKKKRNKKRKDKNKDVEVKDQSKDIQKEQNVPTKKMVDEDSGAEVKVQEDEPSRKRRKRNKKRKAENTDVEVNGQENKPKDNNNKEQNFPEKEKVDEDSGVEVNVQEDKPRLEKKKLNVSKKRKNEDRSAEVNGQENKPKDNKKKQNVAKKQKVGEDTGAEVNVQGDKPRVEKKKKKLN</sequence>
<dbReference type="GO" id="GO:0003723">
    <property type="term" value="F:RNA binding"/>
    <property type="evidence" value="ECO:0007669"/>
    <property type="project" value="TreeGrafter"/>
</dbReference>
<dbReference type="GO" id="GO:0032040">
    <property type="term" value="C:small-subunit processome"/>
    <property type="evidence" value="ECO:0007669"/>
    <property type="project" value="TreeGrafter"/>
</dbReference>
<feature type="compositionally biased region" description="Basic and acidic residues" evidence="4">
    <location>
        <begin position="1128"/>
        <end position="1145"/>
    </location>
</feature>
<dbReference type="EMBL" id="WNYA01000011">
    <property type="protein sequence ID" value="KAG8551640.1"/>
    <property type="molecule type" value="Genomic_DNA"/>
</dbReference>
<evidence type="ECO:0000313" key="7">
    <source>
        <dbReference type="Proteomes" id="UP000824782"/>
    </source>
</evidence>
<feature type="compositionally biased region" description="Basic residues" evidence="4">
    <location>
        <begin position="1287"/>
        <end position="1298"/>
    </location>
</feature>